<dbReference type="EMBL" id="CP001751">
    <property type="protein sequence ID" value="ADE40424.1"/>
    <property type="molecule type" value="Genomic_DNA"/>
</dbReference>
<keyword evidence="1" id="KW-0418">Kinase</keyword>
<reference evidence="1 2" key="1">
    <citation type="journal article" date="2010" name="J. Bacteriol.">
        <title>Complete genome sequence of "Candidatus Puniceispirillum marinum" IMCC1322, a representative of the SAR116 clade in the Alphaproteobacteria.</title>
        <authorList>
            <person name="Oh H.M."/>
            <person name="Kwon K.K."/>
            <person name="Kang I."/>
            <person name="Kang S.G."/>
            <person name="Lee J.H."/>
            <person name="Kim S.J."/>
            <person name="Cho J.C."/>
        </authorList>
    </citation>
    <scope>NUCLEOTIDE SEQUENCE [LARGE SCALE GENOMIC DNA]</scope>
    <source>
        <strain evidence="1 2">IMCC1322</strain>
    </source>
</reference>
<keyword evidence="2" id="KW-1185">Reference proteome</keyword>
<protein>
    <submittedName>
        <fullName evidence="1">Multi-sensor hybrid histidine kinase</fullName>
    </submittedName>
</protein>
<keyword evidence="1" id="KW-0808">Transferase</keyword>
<evidence type="ECO:0000313" key="1">
    <source>
        <dbReference type="EMBL" id="ADE40424.1"/>
    </source>
</evidence>
<dbReference type="STRING" id="488538.SAR116_2181"/>
<dbReference type="HOGENOM" id="CLU_1033938_0_0_5"/>
<gene>
    <name evidence="1" type="ordered locus">SAR116_2181</name>
</gene>
<organism evidence="1 2">
    <name type="scientific">Puniceispirillum marinum (strain IMCC1322)</name>
    <dbReference type="NCBI Taxonomy" id="488538"/>
    <lineage>
        <taxon>Bacteria</taxon>
        <taxon>Pseudomonadati</taxon>
        <taxon>Pseudomonadota</taxon>
        <taxon>Alphaproteobacteria</taxon>
        <taxon>Candidatus Puniceispirillales</taxon>
        <taxon>Candidatus Puniceispirillaceae</taxon>
        <taxon>Candidatus Puniceispirillum</taxon>
    </lineage>
</organism>
<name>D5BNZ0_PUNMI</name>
<evidence type="ECO:0000313" key="2">
    <source>
        <dbReference type="Proteomes" id="UP000007460"/>
    </source>
</evidence>
<accession>D5BNZ0</accession>
<dbReference type="GO" id="GO:0016301">
    <property type="term" value="F:kinase activity"/>
    <property type="evidence" value="ECO:0007669"/>
    <property type="project" value="UniProtKB-KW"/>
</dbReference>
<dbReference type="AlphaFoldDB" id="D5BNZ0"/>
<dbReference type="KEGG" id="apb:SAR116_2181"/>
<proteinExistence type="predicted"/>
<dbReference type="Proteomes" id="UP000007460">
    <property type="component" value="Chromosome"/>
</dbReference>
<sequence length="269" mass="30101">MRKVMRSEILINKKGVVQSSESNATPEGGVYVTRTNQEFSIFFDDKPELPALISLIRTLRSASGLMSLSGANINTSNQTPQDVFITIARMAIKALEAEPDIIFKSHLELFSHANLDKYDLPEELMPLARLNLLGKDVPSALMQVIDANIKNLVSIGQTMSMRLCFLSIPPQFSWPNATIEKGDALDECLPKDAEYWLSILYETAFALKSPLYHHGHIKMPDTQTGTIPGHIQHHFHRLIYPLAPASDRPQNYRVLSVACITDPEHQPII</sequence>